<name>A0A2P5Z6N8_9XANT</name>
<evidence type="ECO:0000313" key="2">
    <source>
        <dbReference type="Proteomes" id="UP000247346"/>
    </source>
</evidence>
<protein>
    <submittedName>
        <fullName evidence="1">Uncharacterized protein</fullName>
    </submittedName>
</protein>
<gene>
    <name evidence="1" type="ORF">XsacCFBP4641_05675</name>
</gene>
<accession>A0A2P5Z6N8</accession>
<dbReference type="Proteomes" id="UP000247346">
    <property type="component" value="Unassembled WGS sequence"/>
</dbReference>
<organism evidence="1 2">
    <name type="scientific">Xanthomonas sacchari</name>
    <dbReference type="NCBI Taxonomy" id="56458"/>
    <lineage>
        <taxon>Bacteria</taxon>
        <taxon>Pseudomonadati</taxon>
        <taxon>Pseudomonadota</taxon>
        <taxon>Gammaproteobacteria</taxon>
        <taxon>Lysobacterales</taxon>
        <taxon>Lysobacteraceae</taxon>
        <taxon>Xanthomonas</taxon>
    </lineage>
</organism>
<reference evidence="1 2" key="1">
    <citation type="submission" date="2016-08" db="EMBL/GenBank/DDBJ databases">
        <authorList>
            <person name="Seilhamer J.J."/>
        </authorList>
    </citation>
    <scope>NUCLEOTIDE SEQUENCE [LARGE SCALE GENOMIC DNA]</scope>
    <source>
        <strain evidence="1 2">CFBP4641</strain>
    </source>
</reference>
<sequence>MDRGAARLDYRPDALRIIVYRNEVAAVLLQCASAQQAATFFRENQGERAILIVGDTAISEPHVALPTMECGWLSASDLQDAITQCERIASAWSRPTQRCWNLCNQAENAGSDGICIAHKRTP</sequence>
<dbReference type="EMBL" id="MDEK01000004">
    <property type="protein sequence ID" value="PPU83859.1"/>
    <property type="molecule type" value="Genomic_DNA"/>
</dbReference>
<proteinExistence type="predicted"/>
<comment type="caution">
    <text evidence="1">The sequence shown here is derived from an EMBL/GenBank/DDBJ whole genome shotgun (WGS) entry which is preliminary data.</text>
</comment>
<evidence type="ECO:0000313" key="1">
    <source>
        <dbReference type="EMBL" id="PPU83859.1"/>
    </source>
</evidence>
<dbReference type="AlphaFoldDB" id="A0A2P5Z6N8"/>